<dbReference type="InterPro" id="IPR006612">
    <property type="entry name" value="THAP_Znf"/>
</dbReference>
<feature type="region of interest" description="Disordered" evidence="10">
    <location>
        <begin position="575"/>
        <end position="603"/>
    </location>
</feature>
<evidence type="ECO:0000256" key="10">
    <source>
        <dbReference type="SAM" id="MobiDB-lite"/>
    </source>
</evidence>
<accession>T1FS75</accession>
<feature type="compositionally biased region" description="Acidic residues" evidence="10">
    <location>
        <begin position="218"/>
        <end position="227"/>
    </location>
</feature>
<feature type="compositionally biased region" description="Polar residues" evidence="10">
    <location>
        <begin position="200"/>
        <end position="209"/>
    </location>
</feature>
<comment type="subcellular location">
    <subcellularLocation>
        <location evidence="1">Nucleus</location>
    </subcellularLocation>
</comment>
<dbReference type="InParanoid" id="T1FS75"/>
<feature type="domain" description="THAP-type" evidence="11">
    <location>
        <begin position="1"/>
        <end position="55"/>
    </location>
</feature>
<evidence type="ECO:0000313" key="14">
    <source>
        <dbReference type="Proteomes" id="UP000015101"/>
    </source>
</evidence>
<dbReference type="GO" id="GO:0032039">
    <property type="term" value="C:integrator complex"/>
    <property type="evidence" value="ECO:0000318"/>
    <property type="project" value="GO_Central"/>
</dbReference>
<dbReference type="RefSeq" id="XP_009013053.1">
    <property type="nucleotide sequence ID" value="XM_009014805.1"/>
</dbReference>
<dbReference type="GO" id="GO:0008270">
    <property type="term" value="F:zinc ion binding"/>
    <property type="evidence" value="ECO:0007669"/>
    <property type="project" value="UniProtKB-KW"/>
</dbReference>
<evidence type="ECO:0000256" key="9">
    <source>
        <dbReference type="PROSITE-ProRule" id="PRU00309"/>
    </source>
</evidence>
<organism evidence="13 14">
    <name type="scientific">Helobdella robusta</name>
    <name type="common">Californian leech</name>
    <dbReference type="NCBI Taxonomy" id="6412"/>
    <lineage>
        <taxon>Eukaryota</taxon>
        <taxon>Metazoa</taxon>
        <taxon>Spiralia</taxon>
        <taxon>Lophotrochozoa</taxon>
        <taxon>Annelida</taxon>
        <taxon>Clitellata</taxon>
        <taxon>Hirudinea</taxon>
        <taxon>Rhynchobdellida</taxon>
        <taxon>Glossiphoniidae</taxon>
        <taxon>Helobdella</taxon>
    </lineage>
</organism>
<reference evidence="13" key="3">
    <citation type="submission" date="2015-06" db="UniProtKB">
        <authorList>
            <consortium name="EnsemblMetazoa"/>
        </authorList>
    </citation>
    <scope>IDENTIFICATION</scope>
</reference>
<name>T1FS75_HELRO</name>
<dbReference type="GO" id="GO:0016180">
    <property type="term" value="P:snRNA processing"/>
    <property type="evidence" value="ECO:0000318"/>
    <property type="project" value="GO_Central"/>
</dbReference>
<keyword evidence="8" id="KW-0539">Nucleus</keyword>
<proteinExistence type="inferred from homology"/>
<reference evidence="12 14" key="2">
    <citation type="journal article" date="2013" name="Nature">
        <title>Insights into bilaterian evolution from three spiralian genomes.</title>
        <authorList>
            <person name="Simakov O."/>
            <person name="Marletaz F."/>
            <person name="Cho S.J."/>
            <person name="Edsinger-Gonzales E."/>
            <person name="Havlak P."/>
            <person name="Hellsten U."/>
            <person name="Kuo D.H."/>
            <person name="Larsson T."/>
            <person name="Lv J."/>
            <person name="Arendt D."/>
            <person name="Savage R."/>
            <person name="Osoegawa K."/>
            <person name="de Jong P."/>
            <person name="Grimwood J."/>
            <person name="Chapman J.A."/>
            <person name="Shapiro H."/>
            <person name="Aerts A."/>
            <person name="Otillar R.P."/>
            <person name="Terry A.Y."/>
            <person name="Boore J.L."/>
            <person name="Grigoriev I.V."/>
            <person name="Lindberg D.R."/>
            <person name="Seaver E.C."/>
            <person name="Weisblat D.A."/>
            <person name="Putnam N.H."/>
            <person name="Rokhsar D.S."/>
        </authorList>
    </citation>
    <scope>NUCLEOTIDE SEQUENCE</scope>
</reference>
<dbReference type="GeneID" id="20211672"/>
<dbReference type="Pfam" id="PF21045">
    <property type="entry name" value="INT10"/>
    <property type="match status" value="2"/>
</dbReference>
<dbReference type="EMBL" id="AMQM01003154">
    <property type="status" value="NOT_ANNOTATED_CDS"/>
    <property type="molecule type" value="Genomic_DNA"/>
</dbReference>
<evidence type="ECO:0000313" key="13">
    <source>
        <dbReference type="EnsemblMetazoa" id="HelroP190692"/>
    </source>
</evidence>
<dbReference type="OrthoDB" id="18145at2759"/>
<dbReference type="EnsemblMetazoa" id="HelroT190692">
    <property type="protein sequence ID" value="HelroP190692"/>
    <property type="gene ID" value="HelroG190692"/>
</dbReference>
<keyword evidence="4" id="KW-0479">Metal-binding</keyword>
<evidence type="ECO:0000259" key="11">
    <source>
        <dbReference type="PROSITE" id="PS50950"/>
    </source>
</evidence>
<dbReference type="Proteomes" id="UP000015101">
    <property type="component" value="Unassembled WGS sequence"/>
</dbReference>
<keyword evidence="7 9" id="KW-0238">DNA-binding</keyword>
<evidence type="ECO:0000313" key="12">
    <source>
        <dbReference type="EMBL" id="ESO09031.1"/>
    </source>
</evidence>
<evidence type="ECO:0000256" key="5">
    <source>
        <dbReference type="ARBA" id="ARBA00022771"/>
    </source>
</evidence>
<protein>
    <recommendedName>
        <fullName evidence="3">Integrator complex subunit 10</fullName>
    </recommendedName>
</protein>
<dbReference type="HOGENOM" id="CLU_300964_0_0_1"/>
<evidence type="ECO:0000256" key="8">
    <source>
        <dbReference type="ARBA" id="ARBA00023242"/>
    </source>
</evidence>
<dbReference type="AlphaFoldDB" id="T1FS75"/>
<evidence type="ECO:0000256" key="6">
    <source>
        <dbReference type="ARBA" id="ARBA00022833"/>
    </source>
</evidence>
<dbReference type="EMBL" id="KB096023">
    <property type="protein sequence ID" value="ESO09031.1"/>
    <property type="molecule type" value="Genomic_DNA"/>
</dbReference>
<dbReference type="GO" id="GO:0003677">
    <property type="term" value="F:DNA binding"/>
    <property type="evidence" value="ECO:0007669"/>
    <property type="project" value="UniProtKB-UniRule"/>
</dbReference>
<dbReference type="KEGG" id="hro:HELRODRAFT_190692"/>
<dbReference type="PROSITE" id="PS50950">
    <property type="entry name" value="ZF_THAP"/>
    <property type="match status" value="1"/>
</dbReference>
<dbReference type="STRING" id="6412.T1FS75"/>
<feature type="compositionally biased region" description="Basic and acidic residues" evidence="10">
    <location>
        <begin position="228"/>
        <end position="246"/>
    </location>
</feature>
<gene>
    <name evidence="13" type="primary">20211672</name>
    <name evidence="12" type="ORF">HELRODRAFT_190692</name>
</gene>
<dbReference type="PANTHER" id="PTHR16055:SF2">
    <property type="entry name" value="INTEGRATOR COMPLEX SUBUNIT 10"/>
    <property type="match status" value="1"/>
</dbReference>
<keyword evidence="14" id="KW-1185">Reference proteome</keyword>
<reference evidence="14" key="1">
    <citation type="submission" date="2012-12" db="EMBL/GenBank/DDBJ databases">
        <authorList>
            <person name="Hellsten U."/>
            <person name="Grimwood J."/>
            <person name="Chapman J.A."/>
            <person name="Shapiro H."/>
            <person name="Aerts A."/>
            <person name="Otillar R.P."/>
            <person name="Terry A.Y."/>
            <person name="Boore J.L."/>
            <person name="Simakov O."/>
            <person name="Marletaz F."/>
            <person name="Cho S.-J."/>
            <person name="Edsinger-Gonzales E."/>
            <person name="Havlak P."/>
            <person name="Kuo D.-H."/>
            <person name="Larsson T."/>
            <person name="Lv J."/>
            <person name="Arendt D."/>
            <person name="Savage R."/>
            <person name="Osoegawa K."/>
            <person name="de Jong P."/>
            <person name="Lindberg D.R."/>
            <person name="Seaver E.C."/>
            <person name="Weisblat D.A."/>
            <person name="Putnam N.H."/>
            <person name="Grigoriev I.V."/>
            <person name="Rokhsar D.S."/>
        </authorList>
    </citation>
    <scope>NUCLEOTIDE SEQUENCE</scope>
</reference>
<keyword evidence="6" id="KW-0862">Zinc</keyword>
<feature type="region of interest" description="Disordered" evidence="10">
    <location>
        <begin position="200"/>
        <end position="252"/>
    </location>
</feature>
<dbReference type="CTD" id="20211672"/>
<comment type="similarity">
    <text evidence="2">Belongs to the Integrator subunit 10 family.</text>
</comment>
<evidence type="ECO:0000256" key="3">
    <source>
        <dbReference type="ARBA" id="ARBA00016811"/>
    </source>
</evidence>
<sequence>MQNDWIKCIRQEINDFNWLPSKNARICSDHFCNKDYKGYDGERKVMLKKAFPCFQLKVMKLFTSEELDWLKKESQSVSECSVAHGGVEPEYATKSWLVVASALFPNSFEIHLKKYQMEKKAKNVAGTARSFEEMFIHFPNKLKVFQEIKLMLDGIVAADCVADDFFPTATTTTSTAVTTANVDHYQSIVVGGNDVKIINSSKSPSNENECGSVIKDVNDDDDDDDTREVDLDRNFSTKNNDEDDRRNRKRDHNGFCKGNFGDSVAKRKFMKEVFDSLSVPLKHILLPHMFDALAKTSTTTSPTISSTTLTSSTTMLQQCKLLVYALDQMFTQSNLPDNKLLELNNNLHEQLTDCIEMLLAAEKREYNQQPINPYREYLVLKVLPVMLRTTTEAVETDESTMSYTGYYPPHSTPYQTFLWLHVVINYYALLLLGKKDSSTPNKCMCTYKDMTALCIKLARWAEWVDVELIFRRLSYKDCRIDVLNEKLQTFTPLEHFEQSKLMTACLICFIEYFYKYSSCVFSDVYAVADVDDSARFGNGGYCLVESLSNCYGDVISLIDDDDEVDVDGCDGDVNMKNKHASGNDDDDEEDDDDDDDDDDFSSKKPCLELYKSLDIEQLIDQKMNIKFTPYMTEHFKRVIGAKRADGSSDPDRSYIEQYLTENTLAEENVEKNVDENVGKVGKVEAERVAVQSKKRSIEKDGGGVVDNFKMAVSIWEVLNSSANAEVFEKLFSEWNIEKSWCTLKLFKERYVEALNLISLLLFETNSRSDVSPAYVNFTSSLKQCVSSLHRPPPPPSTSHQHLFQHKAATTTKAPTSTTQTKIPKFTHKSTKLEFMHLTDENVLYYCADKLLGIFINCWKTTDVVTDDVIGHMLVLLQHDWRKYEQLFMDIRKCIEKKGSFAYTLFSEYITHVDILEYFAYLASLESRVSLFLIPISTPQTCRAVTRGVNKSGKDDMKEMIMKRLTLTSADPRDHVMRFIIKEADRLKAAICSPL</sequence>
<evidence type="ECO:0000256" key="4">
    <source>
        <dbReference type="ARBA" id="ARBA00022723"/>
    </source>
</evidence>
<evidence type="ECO:0000256" key="1">
    <source>
        <dbReference type="ARBA" id="ARBA00004123"/>
    </source>
</evidence>
<dbReference type="PANTHER" id="PTHR16055">
    <property type="entry name" value="INTEGRATOR COMPLEX SUBUNIT 10"/>
    <property type="match status" value="1"/>
</dbReference>
<dbReference type="InterPro" id="IPR026164">
    <property type="entry name" value="Int_cplx_su10"/>
</dbReference>
<keyword evidence="5 9" id="KW-0863">Zinc-finger</keyword>
<evidence type="ECO:0000256" key="7">
    <source>
        <dbReference type="ARBA" id="ARBA00023125"/>
    </source>
</evidence>
<evidence type="ECO:0000256" key="2">
    <source>
        <dbReference type="ARBA" id="ARBA00010391"/>
    </source>
</evidence>
<feature type="compositionally biased region" description="Acidic residues" evidence="10">
    <location>
        <begin position="583"/>
        <end position="599"/>
    </location>
</feature>